<keyword evidence="3" id="KW-1003">Cell membrane</keyword>
<dbReference type="PANTHER" id="PTHR24221:SF632">
    <property type="entry name" value="ATP-DEPENDENT LIPID A-CORE FLIPPASE"/>
    <property type="match status" value="1"/>
</dbReference>
<dbReference type="OrthoDB" id="5288711at2"/>
<feature type="transmembrane region" description="Helical" evidence="9">
    <location>
        <begin position="67"/>
        <end position="93"/>
    </location>
</feature>
<dbReference type="InterPro" id="IPR003593">
    <property type="entry name" value="AAA+_ATPase"/>
</dbReference>
<feature type="transmembrane region" description="Helical" evidence="9">
    <location>
        <begin position="291"/>
        <end position="309"/>
    </location>
</feature>
<accession>A0A1H0CME6</accession>
<dbReference type="InterPro" id="IPR036640">
    <property type="entry name" value="ABC1_TM_sf"/>
</dbReference>
<evidence type="ECO:0000256" key="3">
    <source>
        <dbReference type="ARBA" id="ARBA00022475"/>
    </source>
</evidence>
<dbReference type="EMBL" id="FQZZ01000001">
    <property type="protein sequence ID" value="SHJ42990.1"/>
    <property type="molecule type" value="Genomic_DNA"/>
</dbReference>
<protein>
    <submittedName>
        <fullName evidence="12">ABC-type bacteriocin/lantibiotic exporter, contains an N-terminal double-glycine peptidase domain</fullName>
    </submittedName>
</protein>
<dbReference type="GO" id="GO:0005524">
    <property type="term" value="F:ATP binding"/>
    <property type="evidence" value="ECO:0007669"/>
    <property type="project" value="UniProtKB-KW"/>
</dbReference>
<keyword evidence="8 9" id="KW-0472">Membrane</keyword>
<dbReference type="RefSeq" id="WP_149786866.1">
    <property type="nucleotide sequence ID" value="NZ_FNIO01000001.1"/>
</dbReference>
<sequence length="601" mass="65977">MIDVFTKVMALFSARERRNFFVLMVLMVFVAFAEVFGISTLLVLLRVLSEPQLISENTYLAWAYETFGFSGVFPFQIALSLAVLTVLVLSLVVKAGGTYAIIRFAAMRGYTISSRLLEAYLHQPYTWFLERNSAEVARSVLGEVQNVVNKIVEPGGRLLANLLLALSIIGFLIAIDPVVAVFAAVLLGGSYAGIYAWLRGRLLAIGERLLEANRSRYRLTQEAAGGFKEIKLMALEDSYVTRFRKPARALARNAALSQVMNQTPRFALEGLTYAVLLGVILILLVRNDGNLVAAIPTLGVFGISALRLLPAMQQIYLALASIRSAKPVLDHIHRDYMDAVRHVVEAKAKDTEADDIRLERELVLKDIAFRYAGGDRPAIHDLNLTIPALSTVGFVGGTGAGKTTVVDVILGLLTPDEGEIVVDGTPLTPGNLHLWRRSIGYVPQSIYLTDASIAQNIAFGVPPGAIDMKAVERAARTAALHDFVVNDLPAKYDTIVGERGVRLSGGQRQRIGIARALYHDPSLLILDEATSALDNLTERAVMDAVRRVKDKKSVIMIAHRLSTIRDCDRIFLLERGQIRASGTYDELLNDSATFRKMAVNE</sequence>
<dbReference type="GO" id="GO:0005886">
    <property type="term" value="C:plasma membrane"/>
    <property type="evidence" value="ECO:0007669"/>
    <property type="project" value="UniProtKB-SubCell"/>
</dbReference>
<dbReference type="InterPro" id="IPR027417">
    <property type="entry name" value="P-loop_NTPase"/>
</dbReference>
<gene>
    <name evidence="12" type="ORF">SAMN05444142_101221</name>
</gene>
<dbReference type="PROSITE" id="PS00211">
    <property type="entry name" value="ABC_TRANSPORTER_1"/>
    <property type="match status" value="1"/>
</dbReference>
<dbReference type="SMART" id="SM00382">
    <property type="entry name" value="AAA"/>
    <property type="match status" value="1"/>
</dbReference>
<dbReference type="GO" id="GO:0034040">
    <property type="term" value="F:ATPase-coupled lipid transmembrane transporter activity"/>
    <property type="evidence" value="ECO:0007669"/>
    <property type="project" value="TreeGrafter"/>
</dbReference>
<evidence type="ECO:0000256" key="9">
    <source>
        <dbReference type="SAM" id="Phobius"/>
    </source>
</evidence>
<evidence type="ECO:0000256" key="5">
    <source>
        <dbReference type="ARBA" id="ARBA00022741"/>
    </source>
</evidence>
<dbReference type="PROSITE" id="PS50929">
    <property type="entry name" value="ABC_TM1F"/>
    <property type="match status" value="1"/>
</dbReference>
<keyword evidence="5" id="KW-0547">Nucleotide-binding</keyword>
<dbReference type="SUPFAM" id="SSF52540">
    <property type="entry name" value="P-loop containing nucleoside triphosphate hydrolases"/>
    <property type="match status" value="1"/>
</dbReference>
<evidence type="ECO:0000256" key="7">
    <source>
        <dbReference type="ARBA" id="ARBA00022989"/>
    </source>
</evidence>
<keyword evidence="6" id="KW-0067">ATP-binding</keyword>
<dbReference type="PROSITE" id="PS50893">
    <property type="entry name" value="ABC_TRANSPORTER_2"/>
    <property type="match status" value="1"/>
</dbReference>
<dbReference type="FunFam" id="3.40.50.300:FF:000221">
    <property type="entry name" value="Multidrug ABC transporter ATP-binding protein"/>
    <property type="match status" value="1"/>
</dbReference>
<evidence type="ECO:0000256" key="1">
    <source>
        <dbReference type="ARBA" id="ARBA00004651"/>
    </source>
</evidence>
<evidence type="ECO:0000256" key="8">
    <source>
        <dbReference type="ARBA" id="ARBA00023136"/>
    </source>
</evidence>
<dbReference type="Pfam" id="PF00664">
    <property type="entry name" value="ABC_membrane"/>
    <property type="match status" value="1"/>
</dbReference>
<dbReference type="Pfam" id="PF00005">
    <property type="entry name" value="ABC_tran"/>
    <property type="match status" value="1"/>
</dbReference>
<evidence type="ECO:0000259" key="10">
    <source>
        <dbReference type="PROSITE" id="PS50893"/>
    </source>
</evidence>
<feature type="transmembrane region" description="Helical" evidence="9">
    <location>
        <begin position="20"/>
        <end position="47"/>
    </location>
</feature>
<keyword evidence="2" id="KW-0813">Transport</keyword>
<dbReference type="GO" id="GO:0140359">
    <property type="term" value="F:ABC-type transporter activity"/>
    <property type="evidence" value="ECO:0007669"/>
    <property type="project" value="InterPro"/>
</dbReference>
<evidence type="ECO:0000256" key="2">
    <source>
        <dbReference type="ARBA" id="ARBA00022448"/>
    </source>
</evidence>
<proteinExistence type="predicted"/>
<dbReference type="InterPro" id="IPR039421">
    <property type="entry name" value="Type_1_exporter"/>
</dbReference>
<feature type="domain" description="ABC transporter" evidence="10">
    <location>
        <begin position="362"/>
        <end position="600"/>
    </location>
</feature>
<feature type="transmembrane region" description="Helical" evidence="9">
    <location>
        <begin position="266"/>
        <end position="285"/>
    </location>
</feature>
<evidence type="ECO:0000256" key="6">
    <source>
        <dbReference type="ARBA" id="ARBA00022840"/>
    </source>
</evidence>
<evidence type="ECO:0000313" key="12">
    <source>
        <dbReference type="EMBL" id="SHJ42990.1"/>
    </source>
</evidence>
<name>A0A1H0CME6_9RHOB</name>
<dbReference type="Gene3D" id="3.40.50.300">
    <property type="entry name" value="P-loop containing nucleotide triphosphate hydrolases"/>
    <property type="match status" value="1"/>
</dbReference>
<organism evidence="12 13">
    <name type="scientific">Lutimaribacter pacificus</name>
    <dbReference type="NCBI Taxonomy" id="391948"/>
    <lineage>
        <taxon>Bacteria</taxon>
        <taxon>Pseudomonadati</taxon>
        <taxon>Pseudomonadota</taxon>
        <taxon>Alphaproteobacteria</taxon>
        <taxon>Rhodobacterales</taxon>
        <taxon>Roseobacteraceae</taxon>
        <taxon>Lutimaribacter</taxon>
    </lineage>
</organism>
<comment type="subcellular location">
    <subcellularLocation>
        <location evidence="1">Cell membrane</location>
        <topology evidence="1">Multi-pass membrane protein</topology>
    </subcellularLocation>
</comment>
<keyword evidence="13" id="KW-1185">Reference proteome</keyword>
<dbReference type="SUPFAM" id="SSF90123">
    <property type="entry name" value="ABC transporter transmembrane region"/>
    <property type="match status" value="1"/>
</dbReference>
<feature type="transmembrane region" description="Helical" evidence="9">
    <location>
        <begin position="181"/>
        <end position="198"/>
    </location>
</feature>
<reference evidence="12 13" key="1">
    <citation type="submission" date="2016-11" db="EMBL/GenBank/DDBJ databases">
        <authorList>
            <person name="Varghese N."/>
            <person name="Submissions S."/>
        </authorList>
    </citation>
    <scope>NUCLEOTIDE SEQUENCE [LARGE SCALE GENOMIC DNA]</scope>
    <source>
        <strain evidence="12 13">DSM 29620</strain>
    </source>
</reference>
<dbReference type="InterPro" id="IPR017871">
    <property type="entry name" value="ABC_transporter-like_CS"/>
</dbReference>
<dbReference type="PANTHER" id="PTHR24221">
    <property type="entry name" value="ATP-BINDING CASSETTE SUB-FAMILY B"/>
    <property type="match status" value="1"/>
</dbReference>
<keyword evidence="4 9" id="KW-0812">Transmembrane</keyword>
<dbReference type="Gene3D" id="1.20.1560.10">
    <property type="entry name" value="ABC transporter type 1, transmembrane domain"/>
    <property type="match status" value="1"/>
</dbReference>
<dbReference type="Proteomes" id="UP000324252">
    <property type="component" value="Unassembled WGS sequence"/>
</dbReference>
<evidence type="ECO:0000313" key="13">
    <source>
        <dbReference type="Proteomes" id="UP000324252"/>
    </source>
</evidence>
<evidence type="ECO:0000256" key="4">
    <source>
        <dbReference type="ARBA" id="ARBA00022692"/>
    </source>
</evidence>
<feature type="domain" description="ABC transmembrane type-1" evidence="11">
    <location>
        <begin position="21"/>
        <end position="324"/>
    </location>
</feature>
<dbReference type="AlphaFoldDB" id="A0A1H0CME6"/>
<dbReference type="InterPro" id="IPR003439">
    <property type="entry name" value="ABC_transporter-like_ATP-bd"/>
</dbReference>
<feature type="transmembrane region" description="Helical" evidence="9">
    <location>
        <begin position="158"/>
        <end position="175"/>
    </location>
</feature>
<dbReference type="GO" id="GO:0016887">
    <property type="term" value="F:ATP hydrolysis activity"/>
    <property type="evidence" value="ECO:0007669"/>
    <property type="project" value="InterPro"/>
</dbReference>
<dbReference type="InterPro" id="IPR011527">
    <property type="entry name" value="ABC1_TM_dom"/>
</dbReference>
<keyword evidence="7 9" id="KW-1133">Transmembrane helix</keyword>
<evidence type="ECO:0000259" key="11">
    <source>
        <dbReference type="PROSITE" id="PS50929"/>
    </source>
</evidence>